<reference evidence="3 4" key="1">
    <citation type="submission" date="2015-02" db="EMBL/GenBank/DDBJ databases">
        <title>Draft genome sequence of Pseudomonas stutzeri NT0128 isolated from wheat (Triticum turgidum) rhizosphere.</title>
        <authorList>
            <person name="Tovi N."/>
            <person name="Frenk S."/>
            <person name="Hadar Y."/>
            <person name="Minz D."/>
        </authorList>
    </citation>
    <scope>NUCLEOTIDE SEQUENCE [LARGE SCALE GENOMIC DNA]</scope>
    <source>
        <strain evidence="3 4">NT0128</strain>
    </source>
</reference>
<dbReference type="InterPro" id="IPR029052">
    <property type="entry name" value="Metallo-depent_PP-like"/>
</dbReference>
<protein>
    <submittedName>
        <fullName evidence="3">Alkaline phosphatase</fullName>
    </submittedName>
</protein>
<dbReference type="PANTHER" id="PTHR43606:SF1">
    <property type="entry name" value="PHOD-LIKE PHOSPHATASE METALLOPHOSPHATASE DOMAIN-CONTAINING PROTEIN"/>
    <property type="match status" value="1"/>
</dbReference>
<evidence type="ECO:0000259" key="2">
    <source>
        <dbReference type="Pfam" id="PF16655"/>
    </source>
</evidence>
<gene>
    <name evidence="3" type="ORF">UF78_17830</name>
</gene>
<dbReference type="OrthoDB" id="327733at2"/>
<organism evidence="3 4">
    <name type="scientific">Stutzerimonas stutzeri</name>
    <name type="common">Pseudomonas stutzeri</name>
    <dbReference type="NCBI Taxonomy" id="316"/>
    <lineage>
        <taxon>Bacteria</taxon>
        <taxon>Pseudomonadati</taxon>
        <taxon>Pseudomonadota</taxon>
        <taxon>Gammaproteobacteria</taxon>
        <taxon>Pseudomonadales</taxon>
        <taxon>Pseudomonadaceae</taxon>
        <taxon>Stutzerimonas</taxon>
    </lineage>
</organism>
<dbReference type="Gene3D" id="3.60.21.70">
    <property type="entry name" value="PhoD-like phosphatase"/>
    <property type="match status" value="1"/>
</dbReference>
<dbReference type="PROSITE" id="PS51318">
    <property type="entry name" value="TAT"/>
    <property type="match status" value="1"/>
</dbReference>
<dbReference type="AlphaFoldDB" id="A0A0D9AHC3"/>
<dbReference type="InterPro" id="IPR032093">
    <property type="entry name" value="PhoD_N"/>
</dbReference>
<comment type="caution">
    <text evidence="3">The sequence shown here is derived from an EMBL/GenBank/DDBJ whole genome shotgun (WGS) entry which is preliminary data.</text>
</comment>
<dbReference type="PANTHER" id="PTHR43606">
    <property type="entry name" value="PHOSPHATASE, PUTATIVE (AFU_ORTHOLOGUE AFUA_6G08710)-RELATED"/>
    <property type="match status" value="1"/>
</dbReference>
<evidence type="ECO:0000313" key="3">
    <source>
        <dbReference type="EMBL" id="KJH80109.1"/>
    </source>
</evidence>
<evidence type="ECO:0000313" key="4">
    <source>
        <dbReference type="Proteomes" id="UP000032487"/>
    </source>
</evidence>
<feature type="domain" description="PhoD-like phosphatase metallophosphatase" evidence="1">
    <location>
        <begin position="149"/>
        <end position="506"/>
    </location>
</feature>
<feature type="domain" description="Phospholipase D N-terminal" evidence="2">
    <location>
        <begin position="48"/>
        <end position="137"/>
    </location>
</feature>
<dbReference type="InterPro" id="IPR006311">
    <property type="entry name" value="TAT_signal"/>
</dbReference>
<name>A0A0D9AHC3_STUST</name>
<dbReference type="Proteomes" id="UP000032487">
    <property type="component" value="Unassembled WGS sequence"/>
</dbReference>
<dbReference type="Pfam" id="PF16655">
    <property type="entry name" value="PhoD_N"/>
    <property type="match status" value="1"/>
</dbReference>
<dbReference type="Pfam" id="PF09423">
    <property type="entry name" value="PhoD"/>
    <property type="match status" value="1"/>
</dbReference>
<evidence type="ECO:0000259" key="1">
    <source>
        <dbReference type="Pfam" id="PF09423"/>
    </source>
</evidence>
<proteinExistence type="predicted"/>
<dbReference type="PATRIC" id="fig|316.101.peg.2447"/>
<dbReference type="InterPro" id="IPR018946">
    <property type="entry name" value="PhoD-like_MPP"/>
</dbReference>
<dbReference type="RefSeq" id="WP_045163554.1">
    <property type="nucleotide sequence ID" value="NZ_JYHV01000034.1"/>
</dbReference>
<dbReference type="InterPro" id="IPR052900">
    <property type="entry name" value="Phospholipid_Metab_Enz"/>
</dbReference>
<dbReference type="CDD" id="cd07389">
    <property type="entry name" value="MPP_PhoD"/>
    <property type="match status" value="1"/>
</dbReference>
<dbReference type="SUPFAM" id="SSF56300">
    <property type="entry name" value="Metallo-dependent phosphatases"/>
    <property type="match status" value="1"/>
</dbReference>
<dbReference type="InterPro" id="IPR038607">
    <property type="entry name" value="PhoD-like_sf"/>
</dbReference>
<accession>A0A0D9AHC3</accession>
<dbReference type="EMBL" id="JYHV01000034">
    <property type="protein sequence ID" value="KJH80109.1"/>
    <property type="molecule type" value="Genomic_DNA"/>
</dbReference>
<dbReference type="Gene3D" id="2.60.40.380">
    <property type="entry name" value="Purple acid phosphatase-like, N-terminal"/>
    <property type="match status" value="1"/>
</dbReference>
<sequence>MTEPTNNELDRTRRRLVQGIGAGLALPALGVSPAIIAAPTARPWITDGVQSGDVLADRAVIWSRCDRPARLVVEWDTTSGFTNPRQMRSPVTDERLDFTARIDLRGLPSDQSIFYRACFEDARDHVRSEPWLGHLRTAPRRARDIRFVWGGDTCGQGWGINADFGGMRIYEAMRQRRPDFFLQSGDAIYADGVIQAEVQAEDGRLWRNIVTEAKSKVAETLDEFRGNYRYNLLDHNLRQFNAEVPQIWQWDDHEVTNNWSPGKTLDERYQVKDIELLARRGRQAFLEYAPMRLVGRDASGRVYRKIAYGPQLDVFVLDMRSYRGANTHNLQPEQSAETAFLGAEQLAWLKRELRRSRATWKVIAADMPIGLHVPDGTDTAGRPRWEAIANGQDGPALGRELEIAELLGFIQRYRVRNTVWLTADVHYCAAHHYHPNRAAFQEFDPFWEFVAGPLNAGSFGPNPLDATFGPEAVFQKAPPTANASPYAGFQFFGEVEIDSRSGTLSVTLRDIDGASVFSKTLEPQHA</sequence>